<dbReference type="GO" id="GO:0005737">
    <property type="term" value="C:cytoplasm"/>
    <property type="evidence" value="ECO:0007669"/>
    <property type="project" value="UniProtKB-SubCell"/>
</dbReference>
<protein>
    <recommendedName>
        <fullName evidence="5">5'-nucleotidase SurE</fullName>
        <ecNumber evidence="5">3.1.3.5</ecNumber>
    </recommendedName>
    <alternativeName>
        <fullName evidence="5">Nucleoside 5'-monophosphate phosphohydrolase</fullName>
    </alternativeName>
</protein>
<evidence type="ECO:0000256" key="2">
    <source>
        <dbReference type="ARBA" id="ARBA00011062"/>
    </source>
</evidence>
<keyword evidence="5" id="KW-0547">Nucleotide-binding</keyword>
<dbReference type="GO" id="GO:0046872">
    <property type="term" value="F:metal ion binding"/>
    <property type="evidence" value="ECO:0007669"/>
    <property type="project" value="UniProtKB-UniRule"/>
</dbReference>
<keyword evidence="5" id="KW-0963">Cytoplasm</keyword>
<evidence type="ECO:0000256" key="3">
    <source>
        <dbReference type="ARBA" id="ARBA00022723"/>
    </source>
</evidence>
<dbReference type="SUPFAM" id="SSF64167">
    <property type="entry name" value="SurE-like"/>
    <property type="match status" value="1"/>
</dbReference>
<dbReference type="EMBL" id="CP002903">
    <property type="protein sequence ID" value="AEJ61165.1"/>
    <property type="molecule type" value="Genomic_DNA"/>
</dbReference>
<keyword evidence="3 5" id="KW-0479">Metal-binding</keyword>
<comment type="function">
    <text evidence="5">Nucleotidase that shows phosphatase activity on nucleoside 5'-monophosphates.</text>
</comment>
<comment type="catalytic activity">
    <reaction evidence="1 5">
        <text>a ribonucleoside 5'-phosphate + H2O = a ribonucleoside + phosphate</text>
        <dbReference type="Rhea" id="RHEA:12484"/>
        <dbReference type="ChEBI" id="CHEBI:15377"/>
        <dbReference type="ChEBI" id="CHEBI:18254"/>
        <dbReference type="ChEBI" id="CHEBI:43474"/>
        <dbReference type="ChEBI" id="CHEBI:58043"/>
        <dbReference type="EC" id="3.1.3.5"/>
    </reaction>
</comment>
<dbReference type="InterPro" id="IPR030048">
    <property type="entry name" value="SurE"/>
</dbReference>
<dbReference type="HAMAP" id="MF_00060">
    <property type="entry name" value="SurE"/>
    <property type="match status" value="1"/>
</dbReference>
<dbReference type="EC" id="3.1.3.5" evidence="5"/>
<feature type="domain" description="Survival protein SurE-like phosphatase/nucleotidase" evidence="6">
    <location>
        <begin position="3"/>
        <end position="180"/>
    </location>
</feature>
<dbReference type="NCBIfam" id="TIGR00087">
    <property type="entry name" value="surE"/>
    <property type="match status" value="1"/>
</dbReference>
<dbReference type="GO" id="GO:0000166">
    <property type="term" value="F:nucleotide binding"/>
    <property type="evidence" value="ECO:0007669"/>
    <property type="project" value="UniProtKB-KW"/>
</dbReference>
<comment type="similarity">
    <text evidence="2 5">Belongs to the SurE nucleotidase family.</text>
</comment>
<comment type="cofactor">
    <cofactor evidence="5">
        <name>a divalent metal cation</name>
        <dbReference type="ChEBI" id="CHEBI:60240"/>
    </cofactor>
    <text evidence="5">Binds 1 divalent metal cation per subunit.</text>
</comment>
<dbReference type="Proteomes" id="UP000007254">
    <property type="component" value="Chromosome"/>
</dbReference>
<feature type="binding site" evidence="5">
    <location>
        <position position="8"/>
    </location>
    <ligand>
        <name>a divalent metal cation</name>
        <dbReference type="ChEBI" id="CHEBI:60240"/>
    </ligand>
</feature>
<dbReference type="RefSeq" id="WP_014624539.1">
    <property type="nucleotide sequence ID" value="NC_017583.1"/>
</dbReference>
<dbReference type="STRING" id="869211.Spith_0891"/>
<feature type="binding site" evidence="5">
    <location>
        <position position="39"/>
    </location>
    <ligand>
        <name>a divalent metal cation</name>
        <dbReference type="ChEBI" id="CHEBI:60240"/>
    </ligand>
</feature>
<reference evidence="7 8" key="1">
    <citation type="submission" date="2011-06" db="EMBL/GenBank/DDBJ databases">
        <title>The complete genome of Spirochaeta thermophila DSM 6578.</title>
        <authorList>
            <consortium name="US DOE Joint Genome Institute (JGI-PGF)"/>
            <person name="Lucas S."/>
            <person name="Lapidus A."/>
            <person name="Bruce D."/>
            <person name="Goodwin L."/>
            <person name="Pitluck S."/>
            <person name="Peters L."/>
            <person name="Kyrpides N."/>
            <person name="Mavromatis K."/>
            <person name="Ivanova N."/>
            <person name="Mikailova N."/>
            <person name="Pagani I."/>
            <person name="Chertkov O."/>
            <person name="Detter J.C."/>
            <person name="Tapia R."/>
            <person name="Han C."/>
            <person name="Land M."/>
            <person name="Hauser L."/>
            <person name="Markowitz V."/>
            <person name="Cheng J.-F."/>
            <person name="Hugenholtz P."/>
            <person name="Woyke T."/>
            <person name="Wu D."/>
            <person name="Spring S."/>
            <person name="Merkhoffer B."/>
            <person name="Schneider S."/>
            <person name="Klenk H.-P."/>
            <person name="Eisen J.A."/>
        </authorList>
    </citation>
    <scope>NUCLEOTIDE SEQUENCE [LARGE SCALE GENOMIC DNA]</scope>
    <source>
        <strain evidence="8">ATCC 700085 / DSM 6578 / Z-1203</strain>
    </source>
</reference>
<dbReference type="Gene3D" id="3.40.1210.10">
    <property type="entry name" value="Survival protein SurE-like phosphatase/nucleotidase"/>
    <property type="match status" value="1"/>
</dbReference>
<organism evidence="7 8">
    <name type="scientific">Winmispira thermophila (strain ATCC 700085 / DSM 6578 / Z-1203)</name>
    <name type="common">Spirochaeta thermophila</name>
    <dbReference type="NCBI Taxonomy" id="869211"/>
    <lineage>
        <taxon>Bacteria</taxon>
        <taxon>Pseudomonadati</taxon>
        <taxon>Spirochaetota</taxon>
        <taxon>Spirochaetia</taxon>
        <taxon>Winmispirales</taxon>
        <taxon>Winmispiraceae</taxon>
        <taxon>Winmispira</taxon>
    </lineage>
</organism>
<dbReference type="OrthoDB" id="9780815at2"/>
<dbReference type="KEGG" id="stq:Spith_0891"/>
<dbReference type="PANTHER" id="PTHR30457">
    <property type="entry name" value="5'-NUCLEOTIDASE SURE"/>
    <property type="match status" value="1"/>
</dbReference>
<keyword evidence="8" id="KW-1185">Reference proteome</keyword>
<gene>
    <name evidence="5" type="primary">surE</name>
    <name evidence="7" type="ordered locus">Spith_0891</name>
</gene>
<evidence type="ECO:0000313" key="8">
    <source>
        <dbReference type="Proteomes" id="UP000007254"/>
    </source>
</evidence>
<keyword evidence="4 5" id="KW-0378">Hydrolase</keyword>
<dbReference type="InterPro" id="IPR002828">
    <property type="entry name" value="SurE-like_Pase/nucleotidase"/>
</dbReference>
<proteinExistence type="inferred from homology"/>
<name>G0GBT7_WINT7</name>
<feature type="binding site" evidence="5">
    <location>
        <position position="90"/>
    </location>
    <ligand>
        <name>a divalent metal cation</name>
        <dbReference type="ChEBI" id="CHEBI:60240"/>
    </ligand>
</feature>
<comment type="subcellular location">
    <subcellularLocation>
        <location evidence="5">Cytoplasm</location>
    </subcellularLocation>
</comment>
<evidence type="ECO:0000256" key="4">
    <source>
        <dbReference type="ARBA" id="ARBA00022801"/>
    </source>
</evidence>
<dbReference type="InterPro" id="IPR036523">
    <property type="entry name" value="SurE-like_sf"/>
</dbReference>
<sequence length="252" mass="27377">MRVLLTNDDGIESPGLWALHEALKDRYEVVVMAPEQEMSGTSQTITLRTPIRVRERAPGIYTCGGFPADCVVVACMSPETRPDVVVSGINPGPNLGTDILYSGTAAAARQAALMDLPALAVSLADSPPYAFEPFALYIREALERLVDAWEPDLFFNINAPNLQSRSPRVVVTRPARRVYSDSVQRFEGPDGSRYFIVYGTAVHVSEAPGCGFEEDMPLDCSVVDEGGISISPVLVHPVCHRSLMSLQARLGE</sequence>
<accession>G0GBT7</accession>
<dbReference type="Pfam" id="PF01975">
    <property type="entry name" value="SurE"/>
    <property type="match status" value="1"/>
</dbReference>
<dbReference type="HOGENOM" id="CLU_045192_1_3_12"/>
<evidence type="ECO:0000256" key="1">
    <source>
        <dbReference type="ARBA" id="ARBA00000815"/>
    </source>
</evidence>
<evidence type="ECO:0000313" key="7">
    <source>
        <dbReference type="EMBL" id="AEJ61165.1"/>
    </source>
</evidence>
<dbReference type="PANTHER" id="PTHR30457:SF0">
    <property type="entry name" value="PHOSPHATASE, PUTATIVE (AFU_ORTHOLOGUE AFUA_4G01070)-RELATED"/>
    <property type="match status" value="1"/>
</dbReference>
<evidence type="ECO:0000256" key="5">
    <source>
        <dbReference type="HAMAP-Rule" id="MF_00060"/>
    </source>
</evidence>
<dbReference type="AlphaFoldDB" id="G0GBT7"/>
<dbReference type="GO" id="GO:0008253">
    <property type="term" value="F:5'-nucleotidase activity"/>
    <property type="evidence" value="ECO:0007669"/>
    <property type="project" value="UniProtKB-UniRule"/>
</dbReference>
<evidence type="ECO:0000259" key="6">
    <source>
        <dbReference type="Pfam" id="PF01975"/>
    </source>
</evidence>
<feature type="binding site" evidence="5">
    <location>
        <position position="9"/>
    </location>
    <ligand>
        <name>a divalent metal cation</name>
        <dbReference type="ChEBI" id="CHEBI:60240"/>
    </ligand>
</feature>